<name>A0ABR6NEX6_9SPHN</name>
<comment type="similarity">
    <text evidence="3">Belongs to the bacterial PQQ dehydrogenase family.</text>
</comment>
<dbReference type="GO" id="GO:0016491">
    <property type="term" value="F:oxidoreductase activity"/>
    <property type="evidence" value="ECO:0007669"/>
    <property type="project" value="UniProtKB-KW"/>
</dbReference>
<dbReference type="InterPro" id="IPR036909">
    <property type="entry name" value="Cyt_c-like_dom_sf"/>
</dbReference>
<dbReference type="PROSITE" id="PS51007">
    <property type="entry name" value="CYTC"/>
    <property type="match status" value="1"/>
</dbReference>
<evidence type="ECO:0000256" key="5">
    <source>
        <dbReference type="ARBA" id="ARBA00022723"/>
    </source>
</evidence>
<dbReference type="SMART" id="SM00564">
    <property type="entry name" value="PQQ"/>
    <property type="match status" value="5"/>
</dbReference>
<evidence type="ECO:0000256" key="7">
    <source>
        <dbReference type="ARBA" id="ARBA00022837"/>
    </source>
</evidence>
<organism evidence="15 16">
    <name type="scientific">Sphingobium lignivorans</name>
    <dbReference type="NCBI Taxonomy" id="2735886"/>
    <lineage>
        <taxon>Bacteria</taxon>
        <taxon>Pseudomonadati</taxon>
        <taxon>Pseudomonadota</taxon>
        <taxon>Alphaproteobacteria</taxon>
        <taxon>Sphingomonadales</taxon>
        <taxon>Sphingomonadaceae</taxon>
        <taxon>Sphingobium</taxon>
    </lineage>
</organism>
<keyword evidence="10 12" id="KW-0408">Iron</keyword>
<evidence type="ECO:0000256" key="10">
    <source>
        <dbReference type="ARBA" id="ARBA00023004"/>
    </source>
</evidence>
<keyword evidence="11" id="KW-1015">Disulfide bond</keyword>
<evidence type="ECO:0000313" key="15">
    <source>
        <dbReference type="EMBL" id="MBB5985192.1"/>
    </source>
</evidence>
<keyword evidence="6 13" id="KW-0732">Signal</keyword>
<keyword evidence="9 15" id="KW-0560">Oxidoreductase</keyword>
<gene>
    <name evidence="15" type="ORF">HNP60_001166</name>
</gene>
<evidence type="ECO:0000256" key="6">
    <source>
        <dbReference type="ARBA" id="ARBA00022729"/>
    </source>
</evidence>
<comment type="cofactor">
    <cofactor evidence="1">
        <name>Ca(2+)</name>
        <dbReference type="ChEBI" id="CHEBI:29108"/>
    </cofactor>
</comment>
<sequence length="708" mass="77408">MRRWTRPVLWAGAAMLVLGSLGLAAAQDVRGPAAVDSARMAAQEKDGTDWLHDGRTYSAQRFSPLDQINPGNVSRLGIAWYDDLDTYRGVEATPLYADGVLYNILPWNVTIAYDARTGKRLWTYDPDVPREYGRYACCEPVARGLAMWNGKIIIATLDGRLIALDARSGKPVWSVQTTPDDMPYSITGAPRVFDGKVVVGNSGGDLGIRGFVSAWDADTGRKLWKFFLTPGDPAKGPDGEASDDIMAMIRKTWAGDYWKLGGGANAWDSIAYDPKLNLVYIGTGNGSPLAWHHRSAGKGDNLFICSIVALDATTGKYKWHYQMVPEEDWDYTCTMSMISADLKIKGRTRQVIMQAPKNGFFYVLDRKTGALISAEPFVPVNWASGIDMKTGRPKINPQAHFGTDPVLVMPGPGGGHNWFPMAFSPRTRLAYFPIYESAMVYALDPDFKPKPFRSNAGWGGYTGEALKKRTELMKQVVAMEKTFLLAWDPVAQKEAWRVPLPRHGNGGVLVSGDLVFEGTTKQTFAAFDAKTGRTLWEMPVQSAPVSGPITYMLDGVQYVAVNAGWGGGAAQIERAGGIELPRAAARLLVFRLDGNVVLPPVKAEDKAPEPPRSTASEETIARGARLFAETCQVCHGQQAIGGVKDLRRMTAETHKLFADIVLKGIYADKGMASFADLLKPDDVEAIHAYVIARAHEDWGRSSDGNGPH</sequence>
<keyword evidence="7" id="KW-0106">Calcium</keyword>
<evidence type="ECO:0000256" key="9">
    <source>
        <dbReference type="ARBA" id="ARBA00023002"/>
    </source>
</evidence>
<dbReference type="InterPro" id="IPR001479">
    <property type="entry name" value="Quinoprotein_DH_CS"/>
</dbReference>
<feature type="domain" description="Cytochrome c" evidence="14">
    <location>
        <begin position="618"/>
        <end position="694"/>
    </location>
</feature>
<evidence type="ECO:0000259" key="14">
    <source>
        <dbReference type="PROSITE" id="PS51007"/>
    </source>
</evidence>
<keyword evidence="4 12" id="KW-0349">Heme</keyword>
<protein>
    <submittedName>
        <fullName evidence="15">Quinohemoprotein ethanol dehydrogenase</fullName>
        <ecNumber evidence="15">1.1.9.1</ecNumber>
    </submittedName>
</protein>
<evidence type="ECO:0000256" key="13">
    <source>
        <dbReference type="SAM" id="SignalP"/>
    </source>
</evidence>
<dbReference type="EMBL" id="JACHKA010000001">
    <property type="protein sequence ID" value="MBB5985192.1"/>
    <property type="molecule type" value="Genomic_DNA"/>
</dbReference>
<comment type="cofactor">
    <cofactor evidence="2">
        <name>pyrroloquinoline quinone</name>
        <dbReference type="ChEBI" id="CHEBI:58442"/>
    </cofactor>
</comment>
<feature type="chain" id="PRO_5045208944" evidence="13">
    <location>
        <begin position="27"/>
        <end position="708"/>
    </location>
</feature>
<feature type="signal peptide" evidence="13">
    <location>
        <begin position="1"/>
        <end position="26"/>
    </location>
</feature>
<dbReference type="InterPro" id="IPR011047">
    <property type="entry name" value="Quinoprotein_ADH-like_sf"/>
</dbReference>
<dbReference type="CDD" id="cd10279">
    <property type="entry name" value="PQQ_ADH_II"/>
    <property type="match status" value="1"/>
</dbReference>
<evidence type="ECO:0000256" key="1">
    <source>
        <dbReference type="ARBA" id="ARBA00001913"/>
    </source>
</evidence>
<dbReference type="SUPFAM" id="SSF46626">
    <property type="entry name" value="Cytochrome c"/>
    <property type="match status" value="1"/>
</dbReference>
<evidence type="ECO:0000256" key="3">
    <source>
        <dbReference type="ARBA" id="ARBA00008156"/>
    </source>
</evidence>
<dbReference type="RefSeq" id="WP_184151287.1">
    <property type="nucleotide sequence ID" value="NZ_JACHKA010000001.1"/>
</dbReference>
<keyword evidence="8" id="KW-0634">PQQ</keyword>
<dbReference type="NCBIfam" id="TIGR03075">
    <property type="entry name" value="PQQ_enz_alc_DH"/>
    <property type="match status" value="1"/>
</dbReference>
<accession>A0ABR6NEX6</accession>
<keyword evidence="5 12" id="KW-0479">Metal-binding</keyword>
<dbReference type="Pfam" id="PF13442">
    <property type="entry name" value="Cytochrome_CBB3"/>
    <property type="match status" value="1"/>
</dbReference>
<dbReference type="Proteomes" id="UP001138540">
    <property type="component" value="Unassembled WGS sequence"/>
</dbReference>
<evidence type="ECO:0000313" key="16">
    <source>
        <dbReference type="Proteomes" id="UP001138540"/>
    </source>
</evidence>
<dbReference type="Gene3D" id="1.10.760.10">
    <property type="entry name" value="Cytochrome c-like domain"/>
    <property type="match status" value="1"/>
</dbReference>
<dbReference type="Gene3D" id="2.140.10.10">
    <property type="entry name" value="Quinoprotein alcohol dehydrogenase-like superfamily"/>
    <property type="match status" value="1"/>
</dbReference>
<dbReference type="InterPro" id="IPR002372">
    <property type="entry name" value="PQQ_rpt_dom"/>
</dbReference>
<evidence type="ECO:0000256" key="4">
    <source>
        <dbReference type="ARBA" id="ARBA00022617"/>
    </source>
</evidence>
<evidence type="ECO:0000256" key="11">
    <source>
        <dbReference type="ARBA" id="ARBA00023157"/>
    </source>
</evidence>
<evidence type="ECO:0000256" key="12">
    <source>
        <dbReference type="PROSITE-ProRule" id="PRU00433"/>
    </source>
</evidence>
<proteinExistence type="inferred from homology"/>
<dbReference type="InterPro" id="IPR009056">
    <property type="entry name" value="Cyt_c-like_dom"/>
</dbReference>
<dbReference type="PROSITE" id="PS00364">
    <property type="entry name" value="BACTERIAL_PQQ_2"/>
    <property type="match status" value="1"/>
</dbReference>
<keyword evidence="16" id="KW-1185">Reference proteome</keyword>
<dbReference type="EC" id="1.1.9.1" evidence="15"/>
<evidence type="ECO:0000256" key="8">
    <source>
        <dbReference type="ARBA" id="ARBA00022891"/>
    </source>
</evidence>
<dbReference type="Pfam" id="PF01011">
    <property type="entry name" value="PQQ"/>
    <property type="match status" value="2"/>
</dbReference>
<dbReference type="InterPro" id="IPR017512">
    <property type="entry name" value="PQQ_MeOH/EtOH_DH"/>
</dbReference>
<dbReference type="InterPro" id="IPR018391">
    <property type="entry name" value="PQQ_b-propeller_rpt"/>
</dbReference>
<evidence type="ECO:0000256" key="2">
    <source>
        <dbReference type="ARBA" id="ARBA00001931"/>
    </source>
</evidence>
<dbReference type="PANTHER" id="PTHR32303">
    <property type="entry name" value="QUINOPROTEIN ALCOHOL DEHYDROGENASE (CYTOCHROME C)"/>
    <property type="match status" value="1"/>
</dbReference>
<comment type="caution">
    <text evidence="15">The sequence shown here is derived from an EMBL/GenBank/DDBJ whole genome shotgun (WGS) entry which is preliminary data.</text>
</comment>
<reference evidence="15 16" key="1">
    <citation type="submission" date="2020-08" db="EMBL/GenBank/DDBJ databases">
        <title>Exploring microbial biodiversity for novel pathways involved in the catabolism of aromatic compounds derived from lignin.</title>
        <authorList>
            <person name="Elkins J."/>
        </authorList>
    </citation>
    <scope>NUCLEOTIDE SEQUENCE [LARGE SCALE GENOMIC DNA]</scope>
    <source>
        <strain evidence="15 16">B1D3A</strain>
    </source>
</reference>
<dbReference type="SUPFAM" id="SSF50998">
    <property type="entry name" value="Quinoprotein alcohol dehydrogenase-like"/>
    <property type="match status" value="1"/>
</dbReference>